<dbReference type="CDD" id="cd07989">
    <property type="entry name" value="LPLAT_AGPAT-like"/>
    <property type="match status" value="1"/>
</dbReference>
<keyword evidence="5" id="KW-1185">Reference proteome</keyword>
<dbReference type="SUPFAM" id="SSF69593">
    <property type="entry name" value="Glycerol-3-phosphate (1)-acyltransferase"/>
    <property type="match status" value="1"/>
</dbReference>
<keyword evidence="1" id="KW-0808">Transferase</keyword>
<accession>A0ABQ3JNG6</accession>
<comment type="caution">
    <text evidence="4">The sequence shown here is derived from an EMBL/GenBank/DDBJ whole genome shotgun (WGS) entry which is preliminary data.</text>
</comment>
<dbReference type="Proteomes" id="UP000619376">
    <property type="component" value="Unassembled WGS sequence"/>
</dbReference>
<feature type="domain" description="Phospholipid/glycerol acyltransferase" evidence="3">
    <location>
        <begin position="69"/>
        <end position="178"/>
    </location>
</feature>
<keyword evidence="2 4" id="KW-0012">Acyltransferase</keyword>
<dbReference type="PANTHER" id="PTHR10434">
    <property type="entry name" value="1-ACYL-SN-GLYCEROL-3-PHOSPHATE ACYLTRANSFERASE"/>
    <property type="match status" value="1"/>
</dbReference>
<dbReference type="InterPro" id="IPR002123">
    <property type="entry name" value="Plipid/glycerol_acylTrfase"/>
</dbReference>
<dbReference type="PANTHER" id="PTHR10434:SF11">
    <property type="entry name" value="1-ACYL-SN-GLYCEROL-3-PHOSPHATE ACYLTRANSFERASE"/>
    <property type="match status" value="1"/>
</dbReference>
<evidence type="ECO:0000256" key="1">
    <source>
        <dbReference type="ARBA" id="ARBA00022679"/>
    </source>
</evidence>
<evidence type="ECO:0000313" key="5">
    <source>
        <dbReference type="Proteomes" id="UP000619376"/>
    </source>
</evidence>
<sequence length="214" mass="22550">MLGRFGRILHGMSDVRRPDPAQAALERAPTVDPRMYAFVLAVTNLPVLLSGMRLDAQGVEHVPPPGTPLVVAANHVSGLDPFLVARALPRGRFLQYMAKKELFLPVIGWIIRTGGSFPVDRSGNDVAAIRTAVRVLKDNGTVGIFPGGTRGGTELHGGVALIAAKGRAPILPAGIHRSGKRWVVRFGPPIASGGGIKAVTAELGTELVRLSQPG</sequence>
<dbReference type="SMART" id="SM00563">
    <property type="entry name" value="PlsC"/>
    <property type="match status" value="1"/>
</dbReference>
<evidence type="ECO:0000256" key="2">
    <source>
        <dbReference type="ARBA" id="ARBA00023315"/>
    </source>
</evidence>
<dbReference type="EMBL" id="BNAJ01000003">
    <property type="protein sequence ID" value="GHF40535.1"/>
    <property type="molecule type" value="Genomic_DNA"/>
</dbReference>
<dbReference type="Pfam" id="PF01553">
    <property type="entry name" value="Acyltransferase"/>
    <property type="match status" value="1"/>
</dbReference>
<reference evidence="5" key="1">
    <citation type="journal article" date="2019" name="Int. J. Syst. Evol. Microbiol.">
        <title>The Global Catalogue of Microorganisms (GCM) 10K type strain sequencing project: providing services to taxonomists for standard genome sequencing and annotation.</title>
        <authorList>
            <consortium name="The Broad Institute Genomics Platform"/>
            <consortium name="The Broad Institute Genome Sequencing Center for Infectious Disease"/>
            <person name="Wu L."/>
            <person name="Ma J."/>
        </authorList>
    </citation>
    <scope>NUCLEOTIDE SEQUENCE [LARGE SCALE GENOMIC DNA]</scope>
    <source>
        <strain evidence="5">CGMCC 1.18437</strain>
    </source>
</reference>
<dbReference type="GO" id="GO:0016746">
    <property type="term" value="F:acyltransferase activity"/>
    <property type="evidence" value="ECO:0007669"/>
    <property type="project" value="UniProtKB-KW"/>
</dbReference>
<evidence type="ECO:0000313" key="4">
    <source>
        <dbReference type="EMBL" id="GHF40535.1"/>
    </source>
</evidence>
<proteinExistence type="predicted"/>
<organism evidence="4 5">
    <name type="scientific">Deinococcus metalli</name>
    <dbReference type="NCBI Taxonomy" id="1141878"/>
    <lineage>
        <taxon>Bacteria</taxon>
        <taxon>Thermotogati</taxon>
        <taxon>Deinococcota</taxon>
        <taxon>Deinococci</taxon>
        <taxon>Deinococcales</taxon>
        <taxon>Deinococcaceae</taxon>
        <taxon>Deinococcus</taxon>
    </lineage>
</organism>
<evidence type="ECO:0000259" key="3">
    <source>
        <dbReference type="SMART" id="SM00563"/>
    </source>
</evidence>
<gene>
    <name evidence="4" type="ORF">GCM10017781_16470</name>
</gene>
<name>A0ABQ3JNG6_9DEIO</name>
<protein>
    <submittedName>
        <fullName evidence="4">1-acyl-sn-glycerol-3-phosphate acyltransferase</fullName>
    </submittedName>
</protein>